<dbReference type="InterPro" id="IPR036869">
    <property type="entry name" value="J_dom_sf"/>
</dbReference>
<sequence>MAPTAEGTFDKTPLSNLLIYALERGLSGTFELSLNEASVATLLFIEGFPAKIRTTEPGHFLGEVMADLGLITGEQLAASLERLQESPRLQGEILIELGFATEQMVQAGLRGHLDRKLEQLFSLPQETAFAYFDGVDNLARFGGPPVQIDPLPALWRGVRQSPSWEHVDATLRRLGALGVRLTANAQVSRFQFGRNELAAIELFQQKPLRVIDLANSKIVGPSVAQLLVYCLLITKQVELVEVVAEKPASSPQPQVQPATPPSSGQAFARVQLQAKPVVRTPLVIEEMPVNRSASDSRISSPMPAPIPLPDEVRPATNANPPPALPGAASNLDIGSMISTTIQSSLPPPMTAAAAVSVAPEPTSSPAMNVHEAVTAPPPVESSPSLPSEPAPLTAEQSTLKNKILERAITISGQDYFQMLGVDRDATAEAVQKAFIQLAKVWHPDRLPAALVDVKEACSKVFSHLTEANATLSDPERRQEYMTLIKEGGATPDDQAKIQAVVEAATDFQKAEFHLKRNDVNQAYELVKKAWALDPEQADYLAMMTWLEAQKPEFVGREKTLEKIAVLDKCVKMNAHCERAIFWRGMLYKRIDEGARAVKDFKRAADLNPRNLDALREVRLHNMRGGASKPPPGPGGSMRPSAKPPAGNETLGGLFGKLFKK</sequence>
<feature type="repeat" description="TPR" evidence="3">
    <location>
        <begin position="503"/>
        <end position="536"/>
    </location>
</feature>
<dbReference type="PRINTS" id="PR00625">
    <property type="entry name" value="JDOMAIN"/>
</dbReference>
<dbReference type="Gene3D" id="1.25.40.10">
    <property type="entry name" value="Tetratricopeptide repeat domain"/>
    <property type="match status" value="1"/>
</dbReference>
<dbReference type="PANTHER" id="PTHR45188">
    <property type="entry name" value="DNAJ PROTEIN P58IPK HOMOLOG"/>
    <property type="match status" value="1"/>
</dbReference>
<dbReference type="InterPro" id="IPR011990">
    <property type="entry name" value="TPR-like_helical_dom_sf"/>
</dbReference>
<dbReference type="InterPro" id="IPR019734">
    <property type="entry name" value="TPR_rpt"/>
</dbReference>
<accession>A0A0K1PT68</accession>
<dbReference type="Pfam" id="PF00226">
    <property type="entry name" value="DnaJ"/>
    <property type="match status" value="1"/>
</dbReference>
<dbReference type="EMBL" id="CP012333">
    <property type="protein sequence ID" value="AKU96723.1"/>
    <property type="molecule type" value="Genomic_DNA"/>
</dbReference>
<dbReference type="InterPro" id="IPR037257">
    <property type="entry name" value="T2SS_E_N_sf"/>
</dbReference>
<feature type="compositionally biased region" description="Low complexity" evidence="4">
    <location>
        <begin position="247"/>
        <end position="263"/>
    </location>
</feature>
<evidence type="ECO:0000256" key="4">
    <source>
        <dbReference type="SAM" id="MobiDB-lite"/>
    </source>
</evidence>
<feature type="domain" description="J" evidence="5">
    <location>
        <begin position="414"/>
        <end position="484"/>
    </location>
</feature>
<evidence type="ECO:0000256" key="1">
    <source>
        <dbReference type="ARBA" id="ARBA00022737"/>
    </source>
</evidence>
<name>A0A0K1PT68_9BACT</name>
<keyword evidence="1" id="KW-0677">Repeat</keyword>
<dbReference type="InterPro" id="IPR018253">
    <property type="entry name" value="DnaJ_domain_CS"/>
</dbReference>
<dbReference type="InterPro" id="IPR001623">
    <property type="entry name" value="DnaJ_domain"/>
</dbReference>
<dbReference type="Gene3D" id="1.10.287.110">
    <property type="entry name" value="DnaJ domain"/>
    <property type="match status" value="1"/>
</dbReference>
<dbReference type="SUPFAM" id="SSF48452">
    <property type="entry name" value="TPR-like"/>
    <property type="match status" value="1"/>
</dbReference>
<feature type="region of interest" description="Disordered" evidence="4">
    <location>
        <begin position="622"/>
        <end position="654"/>
    </location>
</feature>
<organism evidence="6 7">
    <name type="scientific">Labilithrix luteola</name>
    <dbReference type="NCBI Taxonomy" id="1391654"/>
    <lineage>
        <taxon>Bacteria</taxon>
        <taxon>Pseudomonadati</taxon>
        <taxon>Myxococcota</taxon>
        <taxon>Polyangia</taxon>
        <taxon>Polyangiales</taxon>
        <taxon>Labilitrichaceae</taxon>
        <taxon>Labilithrix</taxon>
    </lineage>
</organism>
<dbReference type="SMART" id="SM00271">
    <property type="entry name" value="DnaJ"/>
    <property type="match status" value="1"/>
</dbReference>
<reference evidence="6 7" key="1">
    <citation type="submission" date="2015-08" db="EMBL/GenBank/DDBJ databases">
        <authorList>
            <person name="Babu N.S."/>
            <person name="Beckwith C.J."/>
            <person name="Beseler K.G."/>
            <person name="Brison A."/>
            <person name="Carone J.V."/>
            <person name="Caskin T.P."/>
            <person name="Diamond M."/>
            <person name="Durham M.E."/>
            <person name="Foxe J.M."/>
            <person name="Go M."/>
            <person name="Henderson B.A."/>
            <person name="Jones I.B."/>
            <person name="McGettigan J.A."/>
            <person name="Micheletti S.J."/>
            <person name="Nasrallah M.E."/>
            <person name="Ortiz D."/>
            <person name="Piller C.R."/>
            <person name="Privatt S.R."/>
            <person name="Schneider S.L."/>
            <person name="Sharp S."/>
            <person name="Smith T.C."/>
            <person name="Stanton J.D."/>
            <person name="Ullery H.E."/>
            <person name="Wilson R.J."/>
            <person name="Serrano M.G."/>
            <person name="Buck G."/>
            <person name="Lee V."/>
            <person name="Wang Y."/>
            <person name="Carvalho R."/>
            <person name="Voegtly L."/>
            <person name="Shi R."/>
            <person name="Duckworth R."/>
            <person name="Johnson A."/>
            <person name="Loviza R."/>
            <person name="Walstead R."/>
            <person name="Shah Z."/>
            <person name="Kiflezghi M."/>
            <person name="Wade K."/>
            <person name="Ball S.L."/>
            <person name="Bradley K.W."/>
            <person name="Asai D.J."/>
            <person name="Bowman C.A."/>
            <person name="Russell D.A."/>
            <person name="Pope W.H."/>
            <person name="Jacobs-Sera D."/>
            <person name="Hendrix R.W."/>
            <person name="Hatfull G.F."/>
        </authorList>
    </citation>
    <scope>NUCLEOTIDE SEQUENCE [LARGE SCALE GENOMIC DNA]</scope>
    <source>
        <strain evidence="6 7">DSM 27648</strain>
    </source>
</reference>
<dbReference type="CDD" id="cd06257">
    <property type="entry name" value="DnaJ"/>
    <property type="match status" value="1"/>
</dbReference>
<gene>
    <name evidence="6" type="ORF">AKJ09_03387</name>
</gene>
<protein>
    <submittedName>
        <fullName evidence="6">PT repeat/DnaJ domain/tetratricopeptide repeat protein</fullName>
    </submittedName>
</protein>
<dbReference type="PANTHER" id="PTHR45188:SF2">
    <property type="entry name" value="DNAJ HOMOLOG SUBFAMILY C MEMBER 7"/>
    <property type="match status" value="1"/>
</dbReference>
<dbReference type="SUPFAM" id="SSF160246">
    <property type="entry name" value="EspE N-terminal domain-like"/>
    <property type="match status" value="1"/>
</dbReference>
<dbReference type="STRING" id="1391654.AKJ09_03387"/>
<dbReference type="PROSITE" id="PS50005">
    <property type="entry name" value="TPR"/>
    <property type="match status" value="2"/>
</dbReference>
<proteinExistence type="predicted"/>
<dbReference type="PROSITE" id="PS50076">
    <property type="entry name" value="DNAJ_2"/>
    <property type="match status" value="1"/>
</dbReference>
<feature type="region of interest" description="Disordered" evidence="4">
    <location>
        <begin position="246"/>
        <end position="266"/>
    </location>
</feature>
<dbReference type="AlphaFoldDB" id="A0A0K1PT68"/>
<feature type="compositionally biased region" description="Low complexity" evidence="4">
    <location>
        <begin position="381"/>
        <end position="392"/>
    </location>
</feature>
<feature type="repeat" description="TPR" evidence="3">
    <location>
        <begin position="577"/>
        <end position="610"/>
    </location>
</feature>
<dbReference type="Proteomes" id="UP000064967">
    <property type="component" value="Chromosome"/>
</dbReference>
<feature type="region of interest" description="Disordered" evidence="4">
    <location>
        <begin position="374"/>
        <end position="394"/>
    </location>
</feature>
<dbReference type="KEGG" id="llu:AKJ09_03387"/>
<evidence type="ECO:0000256" key="3">
    <source>
        <dbReference type="PROSITE-ProRule" id="PRU00339"/>
    </source>
</evidence>
<dbReference type="SUPFAM" id="SSF46565">
    <property type="entry name" value="Chaperone J-domain"/>
    <property type="match status" value="1"/>
</dbReference>
<dbReference type="PROSITE" id="PS00636">
    <property type="entry name" value="DNAJ_1"/>
    <property type="match status" value="1"/>
</dbReference>
<evidence type="ECO:0000313" key="6">
    <source>
        <dbReference type="EMBL" id="AKU96723.1"/>
    </source>
</evidence>
<keyword evidence="7" id="KW-1185">Reference proteome</keyword>
<keyword evidence="2 3" id="KW-0802">TPR repeat</keyword>
<evidence type="ECO:0000259" key="5">
    <source>
        <dbReference type="PROSITE" id="PS50076"/>
    </source>
</evidence>
<evidence type="ECO:0000256" key="2">
    <source>
        <dbReference type="ARBA" id="ARBA00022803"/>
    </source>
</evidence>
<evidence type="ECO:0000313" key="7">
    <source>
        <dbReference type="Proteomes" id="UP000064967"/>
    </source>
</evidence>